<dbReference type="PANTHER" id="PTHR43377">
    <property type="entry name" value="BILIVERDIN REDUCTASE A"/>
    <property type="match status" value="1"/>
</dbReference>
<dbReference type="Pfam" id="PF01408">
    <property type="entry name" value="GFO_IDH_MocA"/>
    <property type="match status" value="1"/>
</dbReference>
<evidence type="ECO:0000259" key="2">
    <source>
        <dbReference type="Pfam" id="PF22725"/>
    </source>
</evidence>
<gene>
    <name evidence="3" type="ORF">E1269_03755</name>
</gene>
<dbReference type="Proteomes" id="UP000294739">
    <property type="component" value="Unassembled WGS sequence"/>
</dbReference>
<dbReference type="OrthoDB" id="9800252at2"/>
<dbReference type="InParanoid" id="A0A4R5DQ24"/>
<dbReference type="Pfam" id="PF22725">
    <property type="entry name" value="GFO_IDH_MocA_C3"/>
    <property type="match status" value="1"/>
</dbReference>
<dbReference type="AlphaFoldDB" id="A0A4R5DQ24"/>
<evidence type="ECO:0000313" key="4">
    <source>
        <dbReference type="Proteomes" id="UP000294739"/>
    </source>
</evidence>
<dbReference type="RefSeq" id="WP_131891398.1">
    <property type="nucleotide sequence ID" value="NZ_SMKZ01000003.1"/>
</dbReference>
<dbReference type="InterPro" id="IPR051450">
    <property type="entry name" value="Gfo/Idh/MocA_Oxidoreductases"/>
</dbReference>
<name>A0A4R5DQ24_9ACTN</name>
<accession>A0A4R5DQ24</accession>
<dbReference type="EMBL" id="SMKZ01000003">
    <property type="protein sequence ID" value="TDE14280.1"/>
    <property type="molecule type" value="Genomic_DNA"/>
</dbReference>
<sequence length="349" mass="38530">MLRVVHIGLGRWGSVWCRDVLPHLESAGLAKTVAAVDTDVSSHGRAPAGVPCYTDLRDALRDHAADFVTVVVQPAFHEAVIDVALEHDVHILCEKPIADTMEACARVYRKVTAAGRKMAVTMSHRFDQDKHSLEAAVRGGDYGRLNYVVYRFTHNSRHVGDWGEFRYRIPDPLLVEGTVHHFDIVRALTRADAVTVYARTWNPPWSEFAGDSTALITVEMTNGTKVLYEGAKANASTMNGWGNDYIRAECENGTLELSRRRLRVLHGGAHDVPTADELPLLDTRSVWRNAWIAEQFCAWLRGGPEPPTTLADNLQCAALLFAAIESAHTGEPVKVQDYLAAHLEATSSS</sequence>
<feature type="domain" description="GFO/IDH/MocA-like oxidoreductase" evidence="2">
    <location>
        <begin position="133"/>
        <end position="255"/>
    </location>
</feature>
<dbReference type="PANTHER" id="PTHR43377:SF1">
    <property type="entry name" value="BILIVERDIN REDUCTASE A"/>
    <property type="match status" value="1"/>
</dbReference>
<evidence type="ECO:0000259" key="1">
    <source>
        <dbReference type="Pfam" id="PF01408"/>
    </source>
</evidence>
<dbReference type="InterPro" id="IPR055170">
    <property type="entry name" value="GFO_IDH_MocA-like_dom"/>
</dbReference>
<proteinExistence type="predicted"/>
<dbReference type="InterPro" id="IPR036291">
    <property type="entry name" value="NAD(P)-bd_dom_sf"/>
</dbReference>
<dbReference type="InterPro" id="IPR000683">
    <property type="entry name" value="Gfo/Idh/MocA-like_OxRdtase_N"/>
</dbReference>
<dbReference type="Gene3D" id="3.40.50.720">
    <property type="entry name" value="NAD(P)-binding Rossmann-like Domain"/>
    <property type="match status" value="1"/>
</dbReference>
<evidence type="ECO:0000313" key="3">
    <source>
        <dbReference type="EMBL" id="TDE14280.1"/>
    </source>
</evidence>
<organism evidence="3 4">
    <name type="scientific">Jiangella asiatica</name>
    <dbReference type="NCBI Taxonomy" id="2530372"/>
    <lineage>
        <taxon>Bacteria</taxon>
        <taxon>Bacillati</taxon>
        <taxon>Actinomycetota</taxon>
        <taxon>Actinomycetes</taxon>
        <taxon>Jiangellales</taxon>
        <taxon>Jiangellaceae</taxon>
        <taxon>Jiangella</taxon>
    </lineage>
</organism>
<dbReference type="SUPFAM" id="SSF51735">
    <property type="entry name" value="NAD(P)-binding Rossmann-fold domains"/>
    <property type="match status" value="1"/>
</dbReference>
<feature type="domain" description="Gfo/Idh/MocA-like oxidoreductase N-terminal" evidence="1">
    <location>
        <begin position="2"/>
        <end position="120"/>
    </location>
</feature>
<protein>
    <submittedName>
        <fullName evidence="3">Gfo/Idh/MocA family oxidoreductase</fullName>
    </submittedName>
</protein>
<comment type="caution">
    <text evidence="3">The sequence shown here is derived from an EMBL/GenBank/DDBJ whole genome shotgun (WGS) entry which is preliminary data.</text>
</comment>
<keyword evidence="4" id="KW-1185">Reference proteome</keyword>
<reference evidence="3 4" key="1">
    <citation type="submission" date="2019-03" db="EMBL/GenBank/DDBJ databases">
        <title>Draft genome sequences of novel Actinobacteria.</title>
        <authorList>
            <person name="Sahin N."/>
            <person name="Ay H."/>
            <person name="Saygin H."/>
        </authorList>
    </citation>
    <scope>NUCLEOTIDE SEQUENCE [LARGE SCALE GENOMIC DNA]</scope>
    <source>
        <strain evidence="3 4">5K138</strain>
    </source>
</reference>
<dbReference type="GO" id="GO:0000166">
    <property type="term" value="F:nucleotide binding"/>
    <property type="evidence" value="ECO:0007669"/>
    <property type="project" value="InterPro"/>
</dbReference>
<dbReference type="SUPFAM" id="SSF55347">
    <property type="entry name" value="Glyceraldehyde-3-phosphate dehydrogenase-like, C-terminal domain"/>
    <property type="match status" value="1"/>
</dbReference>
<dbReference type="Gene3D" id="3.30.360.10">
    <property type="entry name" value="Dihydrodipicolinate Reductase, domain 2"/>
    <property type="match status" value="1"/>
</dbReference>